<dbReference type="SUPFAM" id="SSF54211">
    <property type="entry name" value="Ribosomal protein S5 domain 2-like"/>
    <property type="match status" value="1"/>
</dbReference>
<evidence type="ECO:0000256" key="4">
    <source>
        <dbReference type="ARBA" id="ARBA00022840"/>
    </source>
</evidence>
<dbReference type="InterPro" id="IPR036554">
    <property type="entry name" value="GHMP_kinase_C_sf"/>
</dbReference>
<protein>
    <recommendedName>
        <fullName evidence="10">GHMP kinase</fullName>
    </recommendedName>
</protein>
<proteinExistence type="inferred from homology"/>
<dbReference type="GO" id="GO:0005524">
    <property type="term" value="F:ATP binding"/>
    <property type="evidence" value="ECO:0007669"/>
    <property type="project" value="UniProtKB-KW"/>
</dbReference>
<dbReference type="Gene3D" id="3.30.230.120">
    <property type="match status" value="1"/>
</dbReference>
<evidence type="ECO:0000256" key="5">
    <source>
        <dbReference type="ARBA" id="ARBA00038121"/>
    </source>
</evidence>
<gene>
    <name evidence="8" type="ORF">A2639_00670</name>
</gene>
<evidence type="ECO:0008006" key="10">
    <source>
        <dbReference type="Google" id="ProtNLM"/>
    </source>
</evidence>
<evidence type="ECO:0000313" key="9">
    <source>
        <dbReference type="Proteomes" id="UP000178991"/>
    </source>
</evidence>
<dbReference type="PANTHER" id="PTHR32463:SF0">
    <property type="entry name" value="L-FUCOSE KINASE"/>
    <property type="match status" value="1"/>
</dbReference>
<keyword evidence="2" id="KW-0547">Nucleotide-binding</keyword>
<dbReference type="SUPFAM" id="SSF55060">
    <property type="entry name" value="GHMP Kinase, C-terminal domain"/>
    <property type="match status" value="1"/>
</dbReference>
<evidence type="ECO:0000259" key="7">
    <source>
        <dbReference type="Pfam" id="PF08544"/>
    </source>
</evidence>
<dbReference type="AlphaFoldDB" id="A0A1G2HJK2"/>
<dbReference type="InterPro" id="IPR001174">
    <property type="entry name" value="HddA/FKP"/>
</dbReference>
<comment type="caution">
    <text evidence="8">The sequence shown here is derived from an EMBL/GenBank/DDBJ whole genome shotgun (WGS) entry which is preliminary data.</text>
</comment>
<dbReference type="InterPro" id="IPR013750">
    <property type="entry name" value="GHMP_kinase_C_dom"/>
</dbReference>
<keyword evidence="4" id="KW-0067">ATP-binding</keyword>
<dbReference type="InterPro" id="IPR006204">
    <property type="entry name" value="GHMP_kinase_N_dom"/>
</dbReference>
<feature type="domain" description="GHMP kinase C-terminal" evidence="7">
    <location>
        <begin position="230"/>
        <end position="307"/>
    </location>
</feature>
<dbReference type="Proteomes" id="UP000178991">
    <property type="component" value="Unassembled WGS sequence"/>
</dbReference>
<dbReference type="GO" id="GO:0042352">
    <property type="term" value="P:GDP-L-fucose salvage"/>
    <property type="evidence" value="ECO:0007669"/>
    <property type="project" value="TreeGrafter"/>
</dbReference>
<reference evidence="8 9" key="1">
    <citation type="journal article" date="2016" name="Nat. Commun.">
        <title>Thousands of microbial genomes shed light on interconnected biogeochemical processes in an aquifer system.</title>
        <authorList>
            <person name="Anantharaman K."/>
            <person name="Brown C.T."/>
            <person name="Hug L.A."/>
            <person name="Sharon I."/>
            <person name="Castelle C.J."/>
            <person name="Probst A.J."/>
            <person name="Thomas B.C."/>
            <person name="Singh A."/>
            <person name="Wilkins M.J."/>
            <person name="Karaoz U."/>
            <person name="Brodie E.L."/>
            <person name="Williams K.H."/>
            <person name="Hubbard S.S."/>
            <person name="Banfield J.F."/>
        </authorList>
    </citation>
    <scope>NUCLEOTIDE SEQUENCE [LARGE SCALE GENOMIC DNA]</scope>
</reference>
<evidence type="ECO:0000256" key="2">
    <source>
        <dbReference type="ARBA" id="ARBA00022741"/>
    </source>
</evidence>
<dbReference type="PANTHER" id="PTHR32463">
    <property type="entry name" value="L-FUCOSE KINASE"/>
    <property type="match status" value="1"/>
</dbReference>
<evidence type="ECO:0000256" key="1">
    <source>
        <dbReference type="ARBA" id="ARBA00022679"/>
    </source>
</evidence>
<keyword evidence="3" id="KW-0418">Kinase</keyword>
<accession>A0A1G2HJK2</accession>
<dbReference type="EMBL" id="MHOL01000016">
    <property type="protein sequence ID" value="OGZ62666.1"/>
    <property type="molecule type" value="Genomic_DNA"/>
</dbReference>
<name>A0A1G2HJK2_9BACT</name>
<dbReference type="PIRSF" id="PIRSF036406">
    <property type="entry name" value="Hept_kin"/>
    <property type="match status" value="1"/>
</dbReference>
<comment type="similarity">
    <text evidence="5">Belongs to the GHMP kinase family.</text>
</comment>
<evidence type="ECO:0000256" key="3">
    <source>
        <dbReference type="ARBA" id="ARBA00022777"/>
    </source>
</evidence>
<dbReference type="Pfam" id="PF08544">
    <property type="entry name" value="GHMP_kinases_C"/>
    <property type="match status" value="1"/>
</dbReference>
<sequence>MIISKTPVRISFVGGGTDFEDFYRRYPGRVLSTSINKYFYVTVNPRFDEMIKLSYSEIELVDHCSQIKHPLVKFSLEKLGIKKGVDIASLADIPAQKTGLGLGSSSSFTVGLLHSLHAFLGDNVSADMIAKEACEIEIDKNGAPIGKQDQYAAAFGGLNMINFNCDGSITVEPINLSPNIKEDFQNHLLMFFTGKERSANLILSEQKQNITNKFEFLKKMSDSVPVFKNALEKGDFEKLGSILHQNWLLKKELASGISNPRIDQMYQKALTAGAYGGKILGAGGGGFLLVLAPPKKHQSIKAALSEYKNVSFKFSEGGSSIVLDQ</sequence>
<dbReference type="InterPro" id="IPR052203">
    <property type="entry name" value="GHMP_Kinase-Related"/>
</dbReference>
<dbReference type="InterPro" id="IPR014606">
    <property type="entry name" value="Heptose_7-P_kinase"/>
</dbReference>
<organism evidence="8 9">
    <name type="scientific">Candidatus Staskawiczbacteria bacterium RIFCSPHIGHO2_01_FULL_34_27</name>
    <dbReference type="NCBI Taxonomy" id="1802199"/>
    <lineage>
        <taxon>Bacteria</taxon>
        <taxon>Candidatus Staskawicziibacteriota</taxon>
    </lineage>
</organism>
<evidence type="ECO:0000259" key="6">
    <source>
        <dbReference type="Pfam" id="PF00288"/>
    </source>
</evidence>
<dbReference type="PRINTS" id="PR00960">
    <property type="entry name" value="LMBPPROTEIN"/>
</dbReference>
<keyword evidence="1" id="KW-0808">Transferase</keyword>
<dbReference type="InterPro" id="IPR020568">
    <property type="entry name" value="Ribosomal_Su5_D2-typ_SF"/>
</dbReference>
<dbReference type="Pfam" id="PF00288">
    <property type="entry name" value="GHMP_kinases_N"/>
    <property type="match status" value="1"/>
</dbReference>
<dbReference type="GO" id="GO:0050201">
    <property type="term" value="F:fucokinase activity"/>
    <property type="evidence" value="ECO:0007669"/>
    <property type="project" value="TreeGrafter"/>
</dbReference>
<evidence type="ECO:0000313" key="8">
    <source>
        <dbReference type="EMBL" id="OGZ62666.1"/>
    </source>
</evidence>
<feature type="domain" description="GHMP kinase N-terminal" evidence="6">
    <location>
        <begin position="74"/>
        <end position="157"/>
    </location>
</feature>